<dbReference type="InterPro" id="IPR023753">
    <property type="entry name" value="FAD/NAD-binding_dom"/>
</dbReference>
<protein>
    <submittedName>
        <fullName evidence="2">Sulfide:quinone oxidoreductase</fullName>
        <ecNumber evidence="2">1.8.5.-</ecNumber>
    </submittedName>
</protein>
<reference evidence="2 3" key="1">
    <citation type="submission" date="2024-06" db="EMBL/GenBank/DDBJ databases">
        <title>Genomic Encyclopedia of Type Strains, Phase IV (KMG-IV): sequencing the most valuable type-strain genomes for metagenomic binning, comparative biology and taxonomic classification.</title>
        <authorList>
            <person name="Goeker M."/>
        </authorList>
    </citation>
    <scope>NUCLEOTIDE SEQUENCE [LARGE SCALE GENOMIC DNA]</scope>
    <source>
        <strain evidence="2 3">DSM 28102</strain>
    </source>
</reference>
<dbReference type="Gene3D" id="3.50.50.100">
    <property type="match status" value="1"/>
</dbReference>
<keyword evidence="3" id="KW-1185">Reference proteome</keyword>
<dbReference type="GO" id="GO:0016491">
    <property type="term" value="F:oxidoreductase activity"/>
    <property type="evidence" value="ECO:0007669"/>
    <property type="project" value="UniProtKB-KW"/>
</dbReference>
<name>A0ABV2IEB3_9HYPH</name>
<evidence type="ECO:0000259" key="1">
    <source>
        <dbReference type="Pfam" id="PF07992"/>
    </source>
</evidence>
<dbReference type="Pfam" id="PF07992">
    <property type="entry name" value="Pyr_redox_2"/>
    <property type="match status" value="1"/>
</dbReference>
<dbReference type="RefSeq" id="WP_354435076.1">
    <property type="nucleotide sequence ID" value="NZ_JBEPLY010000012.1"/>
</dbReference>
<gene>
    <name evidence="2" type="ORF">ABID12_003214</name>
</gene>
<dbReference type="InterPro" id="IPR036188">
    <property type="entry name" value="FAD/NAD-bd_sf"/>
</dbReference>
<dbReference type="SUPFAM" id="SSF51905">
    <property type="entry name" value="FAD/NAD(P)-binding domain"/>
    <property type="match status" value="1"/>
</dbReference>
<accession>A0ABV2IEB3</accession>
<organism evidence="2 3">
    <name type="scientific">Martelella mangrovi</name>
    <dbReference type="NCBI Taxonomy" id="1397477"/>
    <lineage>
        <taxon>Bacteria</taxon>
        <taxon>Pseudomonadati</taxon>
        <taxon>Pseudomonadota</taxon>
        <taxon>Alphaproteobacteria</taxon>
        <taxon>Hyphomicrobiales</taxon>
        <taxon>Aurantimonadaceae</taxon>
        <taxon>Martelella</taxon>
    </lineage>
</organism>
<dbReference type="PANTHER" id="PTHR43755">
    <property type="match status" value="1"/>
</dbReference>
<dbReference type="Proteomes" id="UP001549164">
    <property type="component" value="Unassembled WGS sequence"/>
</dbReference>
<dbReference type="InterPro" id="IPR052541">
    <property type="entry name" value="SQRD"/>
</dbReference>
<evidence type="ECO:0000313" key="3">
    <source>
        <dbReference type="Proteomes" id="UP001549164"/>
    </source>
</evidence>
<evidence type="ECO:0000313" key="2">
    <source>
        <dbReference type="EMBL" id="MET3601258.1"/>
    </source>
</evidence>
<feature type="domain" description="FAD/NAD(P)-binding" evidence="1">
    <location>
        <begin position="3"/>
        <end position="305"/>
    </location>
</feature>
<sequence length="376" mass="41835">MASVIIIGTGFAALTTARELRKRDSAVTITMISPRDTLHYLPSAIWLPAGLRSGGELKVPLAGFFARHRLDYVRARVTGLEGDGRTVLTDNGTYQADQVVIASGGRFIRKLPGIEHALVPCEGIAVGEEIARRLADMEGGTIAIGFASNPKEQGAVRGGPMFEFLFIIDTMLRKQKRHEKFRLVFFNPSNRPGQRLGDKAVDALLKEMERRDIETRLGHKMVGFEEHKVITEGGAFDADLILFMPGLTGPSWLENTDLPLSPGGMVAADEKCRVRDRPGLWVVGDAGSYPGPDWMPKQAHQADLQGIAAAENIALALEGKQPRRDFKPELICIVDMLDTGVLVFRNLRRNILLPRSRIFHWLKRYFEKHYLRAFRG</sequence>
<comment type="caution">
    <text evidence="2">The sequence shown here is derived from an EMBL/GenBank/DDBJ whole genome shotgun (WGS) entry which is preliminary data.</text>
</comment>
<proteinExistence type="predicted"/>
<dbReference type="EC" id="1.8.5.-" evidence="2"/>
<keyword evidence="2" id="KW-0560">Oxidoreductase</keyword>
<dbReference type="PANTHER" id="PTHR43755:SF1">
    <property type="entry name" value="FAD-DEPENDENT PYRIDINE NUCLEOTIDE-DISULPHIDE OXIDOREDUCTASE"/>
    <property type="match status" value="1"/>
</dbReference>
<dbReference type="EMBL" id="JBEPLY010000012">
    <property type="protein sequence ID" value="MET3601258.1"/>
    <property type="molecule type" value="Genomic_DNA"/>
</dbReference>